<dbReference type="PANTHER" id="PTHR42685:SF21">
    <property type="entry name" value="DEHYDROGENASE (FLAVOPROTEIN)-LIKE PROTEIN"/>
    <property type="match status" value="1"/>
</dbReference>
<dbReference type="PRINTS" id="PR00420">
    <property type="entry name" value="RNGMNOXGNASE"/>
</dbReference>
<dbReference type="Gene3D" id="3.30.9.10">
    <property type="entry name" value="D-Amino Acid Oxidase, subunit A, domain 2"/>
    <property type="match status" value="1"/>
</dbReference>
<dbReference type="Pfam" id="PF01494">
    <property type="entry name" value="FAD_binding_3"/>
    <property type="match status" value="1"/>
</dbReference>
<evidence type="ECO:0000313" key="2">
    <source>
        <dbReference type="EMBL" id="QQR92109.1"/>
    </source>
</evidence>
<evidence type="ECO:0000259" key="1">
    <source>
        <dbReference type="Pfam" id="PF01494"/>
    </source>
</evidence>
<dbReference type="GO" id="GO:0071949">
    <property type="term" value="F:FAD binding"/>
    <property type="evidence" value="ECO:0007669"/>
    <property type="project" value="InterPro"/>
</dbReference>
<proteinExistence type="predicted"/>
<reference evidence="2" key="1">
    <citation type="submission" date="2020-11" db="EMBL/GenBank/DDBJ databases">
        <title>Connecting structure to function with the recovery of over 1000 high-quality activated sludge metagenome-assembled genomes encoding full-length rRNA genes using long-read sequencing.</title>
        <authorList>
            <person name="Singleton C.M."/>
            <person name="Petriglieri F."/>
            <person name="Kristensen J.M."/>
            <person name="Kirkegaard R.H."/>
            <person name="Michaelsen T.Y."/>
            <person name="Andersen M.H."/>
            <person name="Karst S.M."/>
            <person name="Dueholm M.S."/>
            <person name="Nielsen P.H."/>
            <person name="Albertsen M."/>
        </authorList>
    </citation>
    <scope>NUCLEOTIDE SEQUENCE</scope>
    <source>
        <strain evidence="2">Fred_18-Q3-R57-64_BAT3C.431</strain>
    </source>
</reference>
<dbReference type="GO" id="GO:0016628">
    <property type="term" value="F:oxidoreductase activity, acting on the CH-CH group of donors, NAD or NADP as acceptor"/>
    <property type="evidence" value="ECO:0007669"/>
    <property type="project" value="InterPro"/>
</dbReference>
<gene>
    <name evidence="2" type="ORF">IPJ89_02985</name>
</gene>
<dbReference type="SUPFAM" id="SSF51905">
    <property type="entry name" value="FAD/NAD(P)-binding domain"/>
    <property type="match status" value="1"/>
</dbReference>
<dbReference type="InterPro" id="IPR050407">
    <property type="entry name" value="Geranylgeranyl_reductase"/>
</dbReference>
<dbReference type="Proteomes" id="UP000596004">
    <property type="component" value="Chromosome"/>
</dbReference>
<dbReference type="InterPro" id="IPR036188">
    <property type="entry name" value="FAD/NAD-bd_sf"/>
</dbReference>
<accession>A0A7T9DIS5</accession>
<sequence>MSDVTIVGAGSSGLRLAKKLAEADIEVSVLEDHPEIGIPEHCSGLISARNTKELGFDLRESFTNTIYGAKIFSPNNTQLRIESKEPVAYVMDRSQFDKTLYKEALAAGAKVELNTAAIDVRNGTIFTKVKDRGGVKKPKLIVAADGVNSRLRKLAGIESKAAHFIHSYQVKASGNFDPKFVELYLSRDFAPDFFAWVIPENEESAKVGIGCTTGINPVHAFNKFLKDKQLDIHIKHSNSFLIPCNPPIRQLHANGMLLLGDAAYQTKATTGGGIIMNCKSADILAKCIEDHLRHGVSLGEYPKNMEPVFRELEMHWKIHQFQSNMSNAELDKFFLKVKDAGIEHFLSTHGDMDEPTRFIHKLFATPRMLTLLPEAFKFWMTK</sequence>
<dbReference type="AlphaFoldDB" id="A0A7T9DIS5"/>
<dbReference type="Gene3D" id="3.50.50.60">
    <property type="entry name" value="FAD/NAD(P)-binding domain"/>
    <property type="match status" value="1"/>
</dbReference>
<dbReference type="NCBIfam" id="TIGR02032">
    <property type="entry name" value="GG-red-SF"/>
    <property type="match status" value="1"/>
</dbReference>
<dbReference type="InterPro" id="IPR011777">
    <property type="entry name" value="Geranylgeranyl_Rdtase_fam"/>
</dbReference>
<protein>
    <submittedName>
        <fullName evidence="2">NAD(P)/FAD-dependent oxidoreductase</fullName>
    </submittedName>
</protein>
<dbReference type="EMBL" id="CP064981">
    <property type="protein sequence ID" value="QQR92109.1"/>
    <property type="molecule type" value="Genomic_DNA"/>
</dbReference>
<organism evidence="2">
    <name type="scientific">Candidatus Iainarchaeum sp</name>
    <dbReference type="NCBI Taxonomy" id="3101447"/>
    <lineage>
        <taxon>Archaea</taxon>
        <taxon>Candidatus Iainarchaeota</taxon>
        <taxon>Candidatus Iainarchaeia</taxon>
        <taxon>Candidatus Iainarchaeales</taxon>
        <taxon>Candidatus Iainarchaeaceae</taxon>
        <taxon>Candidatus Iainarchaeum</taxon>
    </lineage>
</organism>
<dbReference type="InterPro" id="IPR002938">
    <property type="entry name" value="FAD-bd"/>
</dbReference>
<feature type="domain" description="FAD-binding" evidence="1">
    <location>
        <begin position="2"/>
        <end position="177"/>
    </location>
</feature>
<dbReference type="PANTHER" id="PTHR42685">
    <property type="entry name" value="GERANYLGERANYL DIPHOSPHATE REDUCTASE"/>
    <property type="match status" value="1"/>
</dbReference>
<name>A0A7T9DIS5_9ARCH</name>